<evidence type="ECO:0000256" key="1">
    <source>
        <dbReference type="SAM" id="SignalP"/>
    </source>
</evidence>
<dbReference type="SUPFAM" id="SSF51556">
    <property type="entry name" value="Metallo-dependent hydrolases"/>
    <property type="match status" value="1"/>
</dbReference>
<dbReference type="InterPro" id="IPR032466">
    <property type="entry name" value="Metal_Hydrolase"/>
</dbReference>
<comment type="caution">
    <text evidence="3">The sequence shown here is derived from an EMBL/GenBank/DDBJ whole genome shotgun (WGS) entry which is preliminary data.</text>
</comment>
<dbReference type="InterPro" id="IPR011059">
    <property type="entry name" value="Metal-dep_hydrolase_composite"/>
</dbReference>
<dbReference type="Gene3D" id="3.20.20.140">
    <property type="entry name" value="Metal-dependent hydrolases"/>
    <property type="match status" value="1"/>
</dbReference>
<dbReference type="Gene3D" id="2.30.40.10">
    <property type="entry name" value="Urease, subunit C, domain 1"/>
    <property type="match status" value="1"/>
</dbReference>
<dbReference type="GO" id="GO:0016810">
    <property type="term" value="F:hydrolase activity, acting on carbon-nitrogen (but not peptide) bonds"/>
    <property type="evidence" value="ECO:0007669"/>
    <property type="project" value="InterPro"/>
</dbReference>
<feature type="domain" description="Amidohydrolase 3" evidence="2">
    <location>
        <begin position="77"/>
        <end position="557"/>
    </location>
</feature>
<sequence>MRIGTKVGAMAAVLALSLTACSSSSDDDKAADIVFTGGKVYTVEPGQPWAQAVAVRDGKIVYVGDDAGAREYEDGAEVVDLKGRMLTPGFVDGHNHAYLKAESIFWANVTDGDVKAKQQALRDFRAEHPDAEQIRAVGWDTIADDAKAAGTTPRELIDGGIKDIPVAIISNDHHTLFANTAALQRAGLTKDTPQPAGGTVVRDAKGEPNGVLQEFGAQNLVISKLPQSDFTVDEYKQTILEWQKVAAKDGITSTFVPIHYPTETLLQAFSALDEENKLTVRFDLAQWVDETKGTSQIDHLVKMRDTYKGDHFALDSVKIFADGVGAPKLVWDQKVLNETVAALDKQGFRIYTHAIGSPGFYPTAAILDAYEFASKTDPEFATKRHAITHADWFKAADIERAKRLGILMVPQPPWFGKDWYDKYKTLPEYVNAMRYRSLVDAGLTVVGSSDFPSDATFATDMYVPTGLEVGVTRLDPVTGKPGQKPLNPAEQGTLAQLLTSYTINGAKLTFTEDERGSIKVGKYADLTVLDKNLFDVAPTDVGQVKVDATYFEGNVTYQG</sequence>
<dbReference type="Pfam" id="PF07969">
    <property type="entry name" value="Amidohydro_3"/>
    <property type="match status" value="1"/>
</dbReference>
<dbReference type="Gene3D" id="3.10.310.70">
    <property type="match status" value="1"/>
</dbReference>
<dbReference type="OrthoDB" id="3173428at2"/>
<evidence type="ECO:0000259" key="2">
    <source>
        <dbReference type="Pfam" id="PF07969"/>
    </source>
</evidence>
<dbReference type="PROSITE" id="PS51257">
    <property type="entry name" value="PROKAR_LIPOPROTEIN"/>
    <property type="match status" value="1"/>
</dbReference>
<evidence type="ECO:0000313" key="4">
    <source>
        <dbReference type="Proteomes" id="UP000444960"/>
    </source>
</evidence>
<reference evidence="4" key="1">
    <citation type="submission" date="2019-06" db="EMBL/GenBank/DDBJ databases">
        <title>Gordonia isolated from sludge of a wastewater treatment plant.</title>
        <authorList>
            <person name="Tamura T."/>
            <person name="Aoyama K."/>
            <person name="Kang Y."/>
            <person name="Saito S."/>
            <person name="Akiyama N."/>
            <person name="Yazawa K."/>
            <person name="Gonoi T."/>
            <person name="Mikami Y."/>
        </authorList>
    </citation>
    <scope>NUCLEOTIDE SEQUENCE [LARGE SCALE GENOMIC DNA]</scope>
    <source>
        <strain evidence="4">NBRC 107696</strain>
    </source>
</reference>
<keyword evidence="4" id="KW-1185">Reference proteome</keyword>
<dbReference type="Proteomes" id="UP000444960">
    <property type="component" value="Unassembled WGS sequence"/>
</dbReference>
<protein>
    <submittedName>
        <fullName evidence="3">Putative amidohydrolase</fullName>
    </submittedName>
</protein>
<accession>A0A7I9VEE3</accession>
<gene>
    <name evidence="3" type="ORF">nbrc107696_41010</name>
</gene>
<proteinExistence type="predicted"/>
<dbReference type="AlphaFoldDB" id="A0A7I9VEE3"/>
<feature type="chain" id="PRO_5039577687" evidence="1">
    <location>
        <begin position="23"/>
        <end position="559"/>
    </location>
</feature>
<feature type="signal peptide" evidence="1">
    <location>
        <begin position="1"/>
        <end position="22"/>
    </location>
</feature>
<keyword evidence="1" id="KW-0732">Signal</keyword>
<dbReference type="PANTHER" id="PTHR22642">
    <property type="entry name" value="IMIDAZOLONEPROPIONASE"/>
    <property type="match status" value="1"/>
</dbReference>
<dbReference type="CDD" id="cd01300">
    <property type="entry name" value="YtcJ_like"/>
    <property type="match status" value="1"/>
</dbReference>
<dbReference type="SUPFAM" id="SSF51338">
    <property type="entry name" value="Composite domain of metallo-dependent hydrolases"/>
    <property type="match status" value="1"/>
</dbReference>
<dbReference type="RefSeq" id="WP_161897141.1">
    <property type="nucleotide sequence ID" value="NZ_BJOV01000005.1"/>
</dbReference>
<name>A0A7I9VEE3_9ACTN</name>
<dbReference type="EMBL" id="BJOV01000005">
    <property type="protein sequence ID" value="GEE03655.1"/>
    <property type="molecule type" value="Genomic_DNA"/>
</dbReference>
<keyword evidence="3" id="KW-0378">Hydrolase</keyword>
<organism evidence="3 4">
    <name type="scientific">Gordonia spumicola</name>
    <dbReference type="NCBI Taxonomy" id="589161"/>
    <lineage>
        <taxon>Bacteria</taxon>
        <taxon>Bacillati</taxon>
        <taxon>Actinomycetota</taxon>
        <taxon>Actinomycetes</taxon>
        <taxon>Mycobacteriales</taxon>
        <taxon>Gordoniaceae</taxon>
        <taxon>Gordonia</taxon>
    </lineage>
</organism>
<dbReference type="InterPro" id="IPR013108">
    <property type="entry name" value="Amidohydro_3"/>
</dbReference>
<dbReference type="InterPro" id="IPR033932">
    <property type="entry name" value="YtcJ-like"/>
</dbReference>
<evidence type="ECO:0000313" key="3">
    <source>
        <dbReference type="EMBL" id="GEE03655.1"/>
    </source>
</evidence>
<dbReference type="PANTHER" id="PTHR22642:SF2">
    <property type="entry name" value="PROTEIN LONG AFTER FAR-RED 3"/>
    <property type="match status" value="1"/>
</dbReference>